<gene>
    <name evidence="2" type="ORF">BRYFOR_08699</name>
</gene>
<dbReference type="AlphaFoldDB" id="C6LJ65"/>
<reference evidence="2" key="1">
    <citation type="submission" date="2009-07" db="EMBL/GenBank/DDBJ databases">
        <authorList>
            <person name="Weinstock G."/>
            <person name="Sodergren E."/>
            <person name="Clifton S."/>
            <person name="Fulton L."/>
            <person name="Fulton B."/>
            <person name="Courtney L."/>
            <person name="Fronick C."/>
            <person name="Harrison M."/>
            <person name="Strong C."/>
            <person name="Farmer C."/>
            <person name="Delahaunty K."/>
            <person name="Markovic C."/>
            <person name="Hall O."/>
            <person name="Minx P."/>
            <person name="Tomlinson C."/>
            <person name="Mitreva M."/>
            <person name="Nelson J."/>
            <person name="Hou S."/>
            <person name="Wollam A."/>
            <person name="Pepin K.H."/>
            <person name="Johnson M."/>
            <person name="Bhonagiri V."/>
            <person name="Nash W.E."/>
            <person name="Warren W."/>
            <person name="Chinwalla A."/>
            <person name="Mardis E.R."/>
            <person name="Wilson R.K."/>
        </authorList>
    </citation>
    <scope>NUCLEOTIDE SEQUENCE [LARGE SCALE GENOMIC DNA]</scope>
    <source>
        <strain evidence="2">DSM 14469</strain>
    </source>
</reference>
<keyword evidence="3" id="KW-1185">Reference proteome</keyword>
<evidence type="ECO:0000313" key="2">
    <source>
        <dbReference type="EMBL" id="EET59385.1"/>
    </source>
</evidence>
<evidence type="ECO:0000313" key="3">
    <source>
        <dbReference type="Proteomes" id="UP000005561"/>
    </source>
</evidence>
<organism evidence="2 3">
    <name type="scientific">Marvinbryantia formatexigens DSM 14469</name>
    <dbReference type="NCBI Taxonomy" id="478749"/>
    <lineage>
        <taxon>Bacteria</taxon>
        <taxon>Bacillati</taxon>
        <taxon>Bacillota</taxon>
        <taxon>Clostridia</taxon>
        <taxon>Lachnospirales</taxon>
        <taxon>Lachnospiraceae</taxon>
        <taxon>Marvinbryantia</taxon>
    </lineage>
</organism>
<evidence type="ECO:0000256" key="1">
    <source>
        <dbReference type="SAM" id="Phobius"/>
    </source>
</evidence>
<dbReference type="RefSeq" id="WP_006863464.1">
    <property type="nucleotide sequence ID" value="NZ_ACCL02000019.1"/>
</dbReference>
<feature type="transmembrane region" description="Helical" evidence="1">
    <location>
        <begin position="6"/>
        <end position="26"/>
    </location>
</feature>
<dbReference type="Proteomes" id="UP000005561">
    <property type="component" value="Unassembled WGS sequence"/>
</dbReference>
<proteinExistence type="predicted"/>
<dbReference type="eggNOG" id="ENOG5033FJV">
    <property type="taxonomic scope" value="Bacteria"/>
</dbReference>
<protein>
    <recommendedName>
        <fullName evidence="4">DUF3784 domain-containing protein</fullName>
    </recommendedName>
</protein>
<dbReference type="OrthoDB" id="2052373at2"/>
<keyword evidence="1" id="KW-0472">Membrane</keyword>
<sequence length="114" mass="13036">MDSMFSLMDIVIAVCGVYILYVWYLLKYKGEIKENILLPKDVQVKHCKDKPAYVAEMSPKVLIYGCVVTVCGFIGVAEDVFHILGNTYMLVLTIFLLATVWFVMQARGALKKYW</sequence>
<feature type="transmembrane region" description="Helical" evidence="1">
    <location>
        <begin position="83"/>
        <end position="104"/>
    </location>
</feature>
<comment type="caution">
    <text evidence="2">The sequence shown here is derived from an EMBL/GenBank/DDBJ whole genome shotgun (WGS) entry which is preliminary data.</text>
</comment>
<keyword evidence="1" id="KW-0812">Transmembrane</keyword>
<dbReference type="STRING" id="168384.SAMN05660368_00845"/>
<name>C6LJ65_9FIRM</name>
<evidence type="ECO:0008006" key="4">
    <source>
        <dbReference type="Google" id="ProtNLM"/>
    </source>
</evidence>
<dbReference type="EMBL" id="ACCL02000019">
    <property type="protein sequence ID" value="EET59385.1"/>
    <property type="molecule type" value="Genomic_DNA"/>
</dbReference>
<accession>C6LJ65</accession>
<keyword evidence="1" id="KW-1133">Transmembrane helix</keyword>
<feature type="transmembrane region" description="Helical" evidence="1">
    <location>
        <begin position="61"/>
        <end position="77"/>
    </location>
</feature>